<reference evidence="1" key="1">
    <citation type="submission" date="2019-04" db="EMBL/GenBank/DDBJ databases">
        <title>Friends and foes A comparative genomics studyof 23 Aspergillus species from section Flavi.</title>
        <authorList>
            <consortium name="DOE Joint Genome Institute"/>
            <person name="Kjaerbolling I."/>
            <person name="Vesth T."/>
            <person name="Frisvad J.C."/>
            <person name="Nybo J.L."/>
            <person name="Theobald S."/>
            <person name="Kildgaard S."/>
            <person name="Isbrandt T."/>
            <person name="Kuo A."/>
            <person name="Sato A."/>
            <person name="Lyhne E.K."/>
            <person name="Kogle M.E."/>
            <person name="Wiebenga A."/>
            <person name="Kun R.S."/>
            <person name="Lubbers R.J."/>
            <person name="Makela M.R."/>
            <person name="Barry K."/>
            <person name="Chovatia M."/>
            <person name="Clum A."/>
            <person name="Daum C."/>
            <person name="Haridas S."/>
            <person name="He G."/>
            <person name="LaButti K."/>
            <person name="Lipzen A."/>
            <person name="Mondo S."/>
            <person name="Riley R."/>
            <person name="Salamov A."/>
            <person name="Simmons B.A."/>
            <person name="Magnuson J.K."/>
            <person name="Henrissat B."/>
            <person name="Mortensen U.H."/>
            <person name="Larsen T.O."/>
            <person name="Devries R.P."/>
            <person name="Grigoriev I.V."/>
            <person name="Machida M."/>
            <person name="Baker S.E."/>
            <person name="Andersen M.R."/>
        </authorList>
    </citation>
    <scope>NUCLEOTIDE SEQUENCE [LARGE SCALE GENOMIC DNA]</scope>
    <source>
        <strain evidence="1">IBT 14317</strain>
    </source>
</reference>
<accession>A0A5N7CJ27</accession>
<name>A0A5N7CJ27_PETAA</name>
<gene>
    <name evidence="1" type="ORF">BDV23DRAFT_17908</name>
</gene>
<sequence length="142" mass="16056">MLAGDTMSVHTVMGPVRRGPIRDNAVGQFVNDVPSPHARTAARNCPIQLGHGRSSIRRLAWFSKRIVCGLVNICCLYFLPSSQYVRAYSNLTLHISYSVLIRWPPCLFFSHPLCPWACLESDRQMIKAHSIDLYLLLSSHFN</sequence>
<proteinExistence type="predicted"/>
<dbReference type="Proteomes" id="UP000326877">
    <property type="component" value="Unassembled WGS sequence"/>
</dbReference>
<protein>
    <submittedName>
        <fullName evidence="1">Uncharacterized protein</fullName>
    </submittedName>
</protein>
<dbReference type="OrthoDB" id="10618642at2759"/>
<evidence type="ECO:0000313" key="1">
    <source>
        <dbReference type="EMBL" id="KAE8394201.1"/>
    </source>
</evidence>
<dbReference type="AlphaFoldDB" id="A0A5N7CJ27"/>
<organism evidence="1">
    <name type="scientific">Petromyces alliaceus</name>
    <name type="common">Aspergillus alliaceus</name>
    <dbReference type="NCBI Taxonomy" id="209559"/>
    <lineage>
        <taxon>Eukaryota</taxon>
        <taxon>Fungi</taxon>
        <taxon>Dikarya</taxon>
        <taxon>Ascomycota</taxon>
        <taxon>Pezizomycotina</taxon>
        <taxon>Eurotiomycetes</taxon>
        <taxon>Eurotiomycetidae</taxon>
        <taxon>Eurotiales</taxon>
        <taxon>Aspergillaceae</taxon>
        <taxon>Aspergillus</taxon>
        <taxon>Aspergillus subgen. Circumdati</taxon>
    </lineage>
</organism>
<dbReference type="EMBL" id="ML735225">
    <property type="protein sequence ID" value="KAE8394201.1"/>
    <property type="molecule type" value="Genomic_DNA"/>
</dbReference>